<keyword evidence="1" id="KW-1133">Transmembrane helix</keyword>
<dbReference type="Pfam" id="PF07811">
    <property type="entry name" value="TadE"/>
    <property type="match status" value="1"/>
</dbReference>
<feature type="domain" description="TadE-like" evidence="2">
    <location>
        <begin position="11"/>
        <end position="53"/>
    </location>
</feature>
<reference evidence="4" key="1">
    <citation type="submission" date="2017-02" db="EMBL/GenBank/DDBJ databases">
        <authorList>
            <person name="Dridi B."/>
        </authorList>
    </citation>
    <scope>NUCLEOTIDE SEQUENCE [LARGE SCALE GENOMIC DNA]</scope>
    <source>
        <strain evidence="4">B Co 03.10</strain>
    </source>
</reference>
<evidence type="ECO:0000313" key="3">
    <source>
        <dbReference type="EMBL" id="SLM97441.1"/>
    </source>
</evidence>
<evidence type="ECO:0000313" key="4">
    <source>
        <dbReference type="Proteomes" id="UP000196581"/>
    </source>
</evidence>
<proteinExistence type="predicted"/>
<protein>
    <submittedName>
        <fullName evidence="3">Putative membrane protein</fullName>
    </submittedName>
</protein>
<organism evidence="3 4">
    <name type="scientific">Brevibacterium yomogidense</name>
    <dbReference type="NCBI Taxonomy" id="946573"/>
    <lineage>
        <taxon>Bacteria</taxon>
        <taxon>Bacillati</taxon>
        <taxon>Actinomycetota</taxon>
        <taxon>Actinomycetes</taxon>
        <taxon>Micrococcales</taxon>
        <taxon>Brevibacteriaceae</taxon>
        <taxon>Brevibacterium</taxon>
    </lineage>
</organism>
<accession>A0A1X6XDW2</accession>
<dbReference type="NCBIfam" id="NF041390">
    <property type="entry name" value="TadE_Rv3655c"/>
    <property type="match status" value="1"/>
</dbReference>
<feature type="transmembrane region" description="Helical" evidence="1">
    <location>
        <begin position="20"/>
        <end position="39"/>
    </location>
</feature>
<dbReference type="Proteomes" id="UP000196581">
    <property type="component" value="Unassembled WGS sequence"/>
</dbReference>
<dbReference type="InterPro" id="IPR049790">
    <property type="entry name" value="Rv3655c/TadE"/>
</dbReference>
<dbReference type="RefSeq" id="WP_087006700.1">
    <property type="nucleotide sequence ID" value="NZ_FWFF01000012.1"/>
</dbReference>
<dbReference type="EMBL" id="FWFF01000012">
    <property type="protein sequence ID" value="SLM97441.1"/>
    <property type="molecule type" value="Genomic_DNA"/>
</dbReference>
<keyword evidence="4" id="KW-1185">Reference proteome</keyword>
<keyword evidence="1" id="KW-0472">Membrane</keyword>
<keyword evidence="1" id="KW-0812">Transmembrane</keyword>
<sequence>MPGRTGARDEGAAAAEFAMVMPALVLIIGIVVGAGAVGATQLRAMDAARGAAREVARGEAQTTVVEEARKRAGDSAQVLIAEDGGYAEVTVEVPLPDVLAPVADSVSAHATARKEG</sequence>
<dbReference type="InterPro" id="IPR012495">
    <property type="entry name" value="TadE-like_dom"/>
</dbReference>
<name>A0A1X6XDW2_9MICO</name>
<evidence type="ECO:0000259" key="2">
    <source>
        <dbReference type="Pfam" id="PF07811"/>
    </source>
</evidence>
<dbReference type="AlphaFoldDB" id="A0A1X6XDW2"/>
<gene>
    <name evidence="3" type="ORF">FM105_07115</name>
</gene>
<evidence type="ECO:0000256" key="1">
    <source>
        <dbReference type="SAM" id="Phobius"/>
    </source>
</evidence>